<feature type="domain" description="Mandelate racemase/muconate lactonizing enzyme C-terminal" evidence="4">
    <location>
        <begin position="173"/>
        <end position="278"/>
    </location>
</feature>
<keyword evidence="3" id="KW-0460">Magnesium</keyword>
<dbReference type="SFLD" id="SFLDS00001">
    <property type="entry name" value="Enolase"/>
    <property type="match status" value="1"/>
</dbReference>
<dbReference type="SFLD" id="SFLDG00179">
    <property type="entry name" value="mandelate_racemase"/>
    <property type="match status" value="1"/>
</dbReference>
<name>A0A4R5KWN8_9BACL</name>
<sequence>MGKKYDDLSYLYLDASLRKREAHISGEDLEAAANSTVLQVHDIHSPVIIQSMELLFNNGLYFLRSRSQDGSEGVAVLSSRAEYLHPLLKQLIIPYFIGKDARELETLLDGVYVYDNNYKLSGLALWCCMSWVEASLLDLLGRISGKPIGDLLGGVIRSEVPIYVASGNRGTTPEEEIAILQQRVEETGAKAIKFKVGGRMSKNADSIKGRSEGLISLTRKTFGDSMSIHADGNGSYDPKVAIEYGKLLEEIDAFFYEEPCPFDQLEETKEVADALDIPMAFGEQETSMRRFRWIIEHDAAQVVQPDLQYNGGFIRNTRIARMAALKGIPVTPHISGGYGYIYVLHYASYIPNIGKFQEHKVGLKETRGLFTPQIELKDGVLTAPTGPGLGMDVDVVNGILRKALLI</sequence>
<dbReference type="PANTHER" id="PTHR13794:SF58">
    <property type="entry name" value="MITOCHONDRIAL ENOLASE SUPERFAMILY MEMBER 1"/>
    <property type="match status" value="1"/>
</dbReference>
<dbReference type="CDD" id="cd03316">
    <property type="entry name" value="MR_like"/>
    <property type="match status" value="1"/>
</dbReference>
<organism evidence="5 6">
    <name type="scientific">Paenibacillus piri</name>
    <dbReference type="NCBI Taxonomy" id="2547395"/>
    <lineage>
        <taxon>Bacteria</taxon>
        <taxon>Bacillati</taxon>
        <taxon>Bacillota</taxon>
        <taxon>Bacilli</taxon>
        <taxon>Bacillales</taxon>
        <taxon>Paenibacillaceae</taxon>
        <taxon>Paenibacillus</taxon>
    </lineage>
</organism>
<reference evidence="5 6" key="1">
    <citation type="submission" date="2019-03" db="EMBL/GenBank/DDBJ databases">
        <title>This is whole genome sequence of Paenibacillus sp MS74 strain.</title>
        <authorList>
            <person name="Trinh H.N."/>
        </authorList>
    </citation>
    <scope>NUCLEOTIDE SEQUENCE [LARGE SCALE GENOMIC DNA]</scope>
    <source>
        <strain evidence="5 6">MS74</strain>
    </source>
</reference>
<dbReference type="GO" id="GO:0000287">
    <property type="term" value="F:magnesium ion binding"/>
    <property type="evidence" value="ECO:0007669"/>
    <property type="project" value="TreeGrafter"/>
</dbReference>
<evidence type="ECO:0000256" key="2">
    <source>
        <dbReference type="ARBA" id="ARBA00022723"/>
    </source>
</evidence>
<gene>
    <name evidence="5" type="ORF">E1757_02060</name>
</gene>
<dbReference type="InterPro" id="IPR029065">
    <property type="entry name" value="Enolase_C-like"/>
</dbReference>
<dbReference type="Proteomes" id="UP000295636">
    <property type="component" value="Unassembled WGS sequence"/>
</dbReference>
<evidence type="ECO:0000259" key="4">
    <source>
        <dbReference type="SMART" id="SM00922"/>
    </source>
</evidence>
<evidence type="ECO:0000256" key="3">
    <source>
        <dbReference type="ARBA" id="ARBA00022842"/>
    </source>
</evidence>
<evidence type="ECO:0000313" key="5">
    <source>
        <dbReference type="EMBL" id="TDG00442.1"/>
    </source>
</evidence>
<dbReference type="InterPro" id="IPR013342">
    <property type="entry name" value="Mandelate_racemase_C"/>
</dbReference>
<dbReference type="RefSeq" id="WP_133225151.1">
    <property type="nucleotide sequence ID" value="NZ_SMRT01000001.1"/>
</dbReference>
<dbReference type="SUPFAM" id="SSF54826">
    <property type="entry name" value="Enolase N-terminal domain-like"/>
    <property type="match status" value="1"/>
</dbReference>
<dbReference type="PANTHER" id="PTHR13794">
    <property type="entry name" value="ENOLASE SUPERFAMILY, MANDELATE RACEMASE"/>
    <property type="match status" value="1"/>
</dbReference>
<keyword evidence="2" id="KW-0479">Metal-binding</keyword>
<dbReference type="Gene3D" id="3.30.390.10">
    <property type="entry name" value="Enolase-like, N-terminal domain"/>
    <property type="match status" value="1"/>
</dbReference>
<proteinExistence type="predicted"/>
<comment type="cofactor">
    <cofactor evidence="1">
        <name>Mg(2+)</name>
        <dbReference type="ChEBI" id="CHEBI:18420"/>
    </cofactor>
</comment>
<dbReference type="InterPro" id="IPR029017">
    <property type="entry name" value="Enolase-like_N"/>
</dbReference>
<dbReference type="AlphaFoldDB" id="A0A4R5KWN8"/>
<evidence type="ECO:0000256" key="1">
    <source>
        <dbReference type="ARBA" id="ARBA00001946"/>
    </source>
</evidence>
<comment type="caution">
    <text evidence="5">The sequence shown here is derived from an EMBL/GenBank/DDBJ whole genome shotgun (WGS) entry which is preliminary data.</text>
</comment>
<dbReference type="InterPro" id="IPR036849">
    <property type="entry name" value="Enolase-like_C_sf"/>
</dbReference>
<dbReference type="OrthoDB" id="9775391at2"/>
<dbReference type="GO" id="GO:0016836">
    <property type="term" value="F:hydro-lyase activity"/>
    <property type="evidence" value="ECO:0007669"/>
    <property type="project" value="TreeGrafter"/>
</dbReference>
<evidence type="ECO:0000313" key="6">
    <source>
        <dbReference type="Proteomes" id="UP000295636"/>
    </source>
</evidence>
<dbReference type="Pfam" id="PF13378">
    <property type="entry name" value="MR_MLE_C"/>
    <property type="match status" value="1"/>
</dbReference>
<dbReference type="Gene3D" id="3.20.20.120">
    <property type="entry name" value="Enolase-like C-terminal domain"/>
    <property type="match status" value="1"/>
</dbReference>
<dbReference type="SUPFAM" id="SSF51604">
    <property type="entry name" value="Enolase C-terminal domain-like"/>
    <property type="match status" value="1"/>
</dbReference>
<dbReference type="EMBL" id="SMRT01000001">
    <property type="protein sequence ID" value="TDG00442.1"/>
    <property type="molecule type" value="Genomic_DNA"/>
</dbReference>
<protein>
    <submittedName>
        <fullName evidence="5">Mandelate racemase/muconate lactonizing enzyme family protein</fullName>
    </submittedName>
</protein>
<accession>A0A4R5KWN8</accession>
<keyword evidence="6" id="KW-1185">Reference proteome</keyword>
<dbReference type="InterPro" id="IPR046945">
    <property type="entry name" value="RHMD-like"/>
</dbReference>
<dbReference type="SMART" id="SM00922">
    <property type="entry name" value="MR_MLE"/>
    <property type="match status" value="1"/>
</dbReference>
<dbReference type="GO" id="GO:0016052">
    <property type="term" value="P:carbohydrate catabolic process"/>
    <property type="evidence" value="ECO:0007669"/>
    <property type="project" value="TreeGrafter"/>
</dbReference>